<dbReference type="Gramene" id="KFK33642">
    <property type="protein sequence ID" value="KFK33642"/>
    <property type="gene ID" value="AALP_AA5G040100"/>
</dbReference>
<dbReference type="Gene3D" id="3.80.10.10">
    <property type="entry name" value="Ribonuclease Inhibitor"/>
    <property type="match status" value="2"/>
</dbReference>
<keyword evidence="3" id="KW-1185">Reference proteome</keyword>
<feature type="domain" description="FBD" evidence="1">
    <location>
        <begin position="395"/>
        <end position="449"/>
    </location>
</feature>
<dbReference type="InterPro" id="IPR032675">
    <property type="entry name" value="LRR_dom_sf"/>
</dbReference>
<dbReference type="Pfam" id="PF08387">
    <property type="entry name" value="FBD"/>
    <property type="match status" value="1"/>
</dbReference>
<dbReference type="InterPro" id="IPR006566">
    <property type="entry name" value="FBD"/>
</dbReference>
<evidence type="ECO:0000313" key="3">
    <source>
        <dbReference type="Proteomes" id="UP000029120"/>
    </source>
</evidence>
<gene>
    <name evidence="2" type="ordered locus">AALP_Aa5g040100</name>
</gene>
<proteinExistence type="predicted"/>
<reference evidence="3" key="1">
    <citation type="journal article" date="2015" name="Nat. Plants">
        <title>Genome expansion of Arabis alpina linked with retrotransposition and reduced symmetric DNA methylation.</title>
        <authorList>
            <person name="Willing E.M."/>
            <person name="Rawat V."/>
            <person name="Mandakova T."/>
            <person name="Maumus F."/>
            <person name="James G.V."/>
            <person name="Nordstroem K.J."/>
            <person name="Becker C."/>
            <person name="Warthmann N."/>
            <person name="Chica C."/>
            <person name="Szarzynska B."/>
            <person name="Zytnicki M."/>
            <person name="Albani M.C."/>
            <person name="Kiefer C."/>
            <person name="Bergonzi S."/>
            <person name="Castaings L."/>
            <person name="Mateos J.L."/>
            <person name="Berns M.C."/>
            <person name="Bujdoso N."/>
            <person name="Piofczyk T."/>
            <person name="de Lorenzo L."/>
            <person name="Barrero-Sicilia C."/>
            <person name="Mateos I."/>
            <person name="Piednoel M."/>
            <person name="Hagmann J."/>
            <person name="Chen-Min-Tao R."/>
            <person name="Iglesias-Fernandez R."/>
            <person name="Schuster S.C."/>
            <person name="Alonso-Blanco C."/>
            <person name="Roudier F."/>
            <person name="Carbonero P."/>
            <person name="Paz-Ares J."/>
            <person name="Davis S.J."/>
            <person name="Pecinka A."/>
            <person name="Quesneville H."/>
            <person name="Colot V."/>
            <person name="Lysak M.A."/>
            <person name="Weigel D."/>
            <person name="Coupland G."/>
            <person name="Schneeberger K."/>
        </authorList>
    </citation>
    <scope>NUCLEOTIDE SEQUENCE [LARGE SCALE GENOMIC DNA]</scope>
    <source>
        <strain evidence="3">cv. Pajares</strain>
    </source>
</reference>
<evidence type="ECO:0000259" key="1">
    <source>
        <dbReference type="SMART" id="SM00579"/>
    </source>
</evidence>
<name>A0A087GUU0_ARAAL</name>
<dbReference type="AlphaFoldDB" id="A0A087GUU0"/>
<dbReference type="OMA" id="PCELLMC"/>
<dbReference type="PANTHER" id="PTHR31900">
    <property type="entry name" value="F-BOX/RNI SUPERFAMILY PROTEIN-RELATED"/>
    <property type="match status" value="1"/>
</dbReference>
<dbReference type="SUPFAM" id="SSF52058">
    <property type="entry name" value="L domain-like"/>
    <property type="match status" value="1"/>
</dbReference>
<dbReference type="Proteomes" id="UP000029120">
    <property type="component" value="Chromosome 5"/>
</dbReference>
<dbReference type="InterPro" id="IPR050232">
    <property type="entry name" value="FBL13/AtMIF1-like"/>
</dbReference>
<dbReference type="EMBL" id="CM002873">
    <property type="protein sequence ID" value="KFK33642.1"/>
    <property type="molecule type" value="Genomic_DNA"/>
</dbReference>
<evidence type="ECO:0000313" key="2">
    <source>
        <dbReference type="EMBL" id="KFK33642.1"/>
    </source>
</evidence>
<dbReference type="Pfam" id="PF24758">
    <property type="entry name" value="LRR_At5g56370"/>
    <property type="match status" value="1"/>
</dbReference>
<sequence>MKRCSRNEDRISHLPEALLCIGIAYARHLRELVLHVYSAKGPSFKFQNCETLETLERRAWVLNLIDFPSPVCLKSLRTLHLDDVQYKDDASVVNLLSSCPNLENLAVKRYQPDVKIFTIAVPSLQRLTIYDDYEETGSYVINAPSLKYLKIKGLRGVHCRLIEIASELVEVHIVNVDITIDEKLLASLTSVKRLSLKSSTSESEITFPTGRTFYQLVYLELSTHIAKWWNLLSLMLDSPPKLKVLKLIGQRYRKNRYVDSDKGVSQFLFHRSLQRLTIYDDFGGDNDEIGGYVELVEANIIDVSITIDEKLLGSLTSVKRLSLTSSPLEITFPTGSIFYRLVYLELSTHKAEWWNLLLLMLDCSPKLQVLKLISEMYYDKNVTFKEWNQPKNVSECLMLHLETFVWNGYKEFLREDKEVAKYILRNANHLKRVTFSIKDLNSDKRLEML</sequence>
<dbReference type="SMART" id="SM00579">
    <property type="entry name" value="FBD"/>
    <property type="match status" value="1"/>
</dbReference>
<accession>A0A087GUU0</accession>
<dbReference type="InterPro" id="IPR055411">
    <property type="entry name" value="LRR_FXL15/At3g58940/PEG3-like"/>
</dbReference>
<dbReference type="PANTHER" id="PTHR31900:SF34">
    <property type="entry name" value="EMB|CAB62440.1-RELATED"/>
    <property type="match status" value="1"/>
</dbReference>
<organism evidence="2 3">
    <name type="scientific">Arabis alpina</name>
    <name type="common">Alpine rock-cress</name>
    <dbReference type="NCBI Taxonomy" id="50452"/>
    <lineage>
        <taxon>Eukaryota</taxon>
        <taxon>Viridiplantae</taxon>
        <taxon>Streptophyta</taxon>
        <taxon>Embryophyta</taxon>
        <taxon>Tracheophyta</taxon>
        <taxon>Spermatophyta</taxon>
        <taxon>Magnoliopsida</taxon>
        <taxon>eudicotyledons</taxon>
        <taxon>Gunneridae</taxon>
        <taxon>Pentapetalae</taxon>
        <taxon>rosids</taxon>
        <taxon>malvids</taxon>
        <taxon>Brassicales</taxon>
        <taxon>Brassicaceae</taxon>
        <taxon>Arabideae</taxon>
        <taxon>Arabis</taxon>
    </lineage>
</organism>
<protein>
    <recommendedName>
        <fullName evidence="1">FBD domain-containing protein</fullName>
    </recommendedName>
</protein>
<dbReference type="OrthoDB" id="594804at2759"/>